<dbReference type="SUPFAM" id="SSF144083">
    <property type="entry name" value="Magnesium transport protein CorA, transmembrane region"/>
    <property type="match status" value="1"/>
</dbReference>
<gene>
    <name evidence="13" type="ORF">AXI58_17000</name>
</gene>
<feature type="transmembrane region" description="Helical" evidence="12">
    <location>
        <begin position="272"/>
        <end position="292"/>
    </location>
</feature>
<feature type="transmembrane region" description="Helical" evidence="12">
    <location>
        <begin position="240"/>
        <end position="260"/>
    </location>
</feature>
<evidence type="ECO:0000256" key="2">
    <source>
        <dbReference type="ARBA" id="ARBA00009765"/>
    </source>
</evidence>
<keyword evidence="7 12" id="KW-1133">Transmembrane helix</keyword>
<evidence type="ECO:0000256" key="11">
    <source>
        <dbReference type="ARBA" id="ARBA00045497"/>
    </source>
</evidence>
<keyword evidence="5 12" id="KW-0812">Transmembrane</keyword>
<comment type="function">
    <text evidence="11">Mediates influx of magnesium ions. Alternates between open and closed states. Activated by low cytoplasmic Mg(2+) levels. Inactive when cytoplasmic Mg(2+) levels are high.</text>
</comment>
<keyword evidence="14" id="KW-1185">Reference proteome</keyword>
<comment type="similarity">
    <text evidence="2">Belongs to the CorA metal ion transporter (MIT) (TC 1.A.35) family.</text>
</comment>
<keyword evidence="6" id="KW-0460">Magnesium</keyword>
<dbReference type="SUPFAM" id="SSF143865">
    <property type="entry name" value="CorA soluble domain-like"/>
    <property type="match status" value="1"/>
</dbReference>
<dbReference type="Proteomes" id="UP000075430">
    <property type="component" value="Unassembled WGS sequence"/>
</dbReference>
<dbReference type="Pfam" id="PF01544">
    <property type="entry name" value="CorA"/>
    <property type="match status" value="1"/>
</dbReference>
<comment type="caution">
    <text evidence="13">The sequence shown here is derived from an EMBL/GenBank/DDBJ whole genome shotgun (WGS) entry which is preliminary data.</text>
</comment>
<dbReference type="EMBL" id="LSBA01000017">
    <property type="protein sequence ID" value="KXZ18507.1"/>
    <property type="molecule type" value="Genomic_DNA"/>
</dbReference>
<evidence type="ECO:0000256" key="10">
    <source>
        <dbReference type="ARBA" id="ARBA00034269"/>
    </source>
</evidence>
<evidence type="ECO:0000256" key="8">
    <source>
        <dbReference type="ARBA" id="ARBA00023065"/>
    </source>
</evidence>
<proteinExistence type="inferred from homology"/>
<evidence type="ECO:0000256" key="9">
    <source>
        <dbReference type="ARBA" id="ARBA00023136"/>
    </source>
</evidence>
<evidence type="ECO:0000313" key="14">
    <source>
        <dbReference type="Proteomes" id="UP000075430"/>
    </source>
</evidence>
<dbReference type="InterPro" id="IPR045863">
    <property type="entry name" value="CorA_TM1_TM2"/>
</dbReference>
<name>A0A150F6F5_9BACI</name>
<dbReference type="RefSeq" id="WP_061521955.1">
    <property type="nucleotide sequence ID" value="NZ_JAJJBV010000019.1"/>
</dbReference>
<dbReference type="InterPro" id="IPR002523">
    <property type="entry name" value="MgTranspt_CorA/ZnTranspt_ZntB"/>
</dbReference>
<reference evidence="14" key="1">
    <citation type="submission" date="2016-02" db="EMBL/GenBank/DDBJ databases">
        <authorList>
            <person name="Dunlap C."/>
        </authorList>
    </citation>
    <scope>NUCLEOTIDE SEQUENCE [LARGE SCALE GENOMIC DNA]</scope>
    <source>
        <strain evidence="14">NRRL B-41092</strain>
    </source>
</reference>
<dbReference type="GO" id="GO:0015095">
    <property type="term" value="F:magnesium ion transmembrane transporter activity"/>
    <property type="evidence" value="ECO:0007669"/>
    <property type="project" value="TreeGrafter"/>
</dbReference>
<evidence type="ECO:0000256" key="1">
    <source>
        <dbReference type="ARBA" id="ARBA00004651"/>
    </source>
</evidence>
<dbReference type="GO" id="GO:0005886">
    <property type="term" value="C:plasma membrane"/>
    <property type="evidence" value="ECO:0007669"/>
    <property type="project" value="UniProtKB-SubCell"/>
</dbReference>
<evidence type="ECO:0000256" key="7">
    <source>
        <dbReference type="ARBA" id="ARBA00022989"/>
    </source>
</evidence>
<evidence type="ECO:0000256" key="3">
    <source>
        <dbReference type="ARBA" id="ARBA00022448"/>
    </source>
</evidence>
<evidence type="ECO:0000256" key="5">
    <source>
        <dbReference type="ARBA" id="ARBA00022692"/>
    </source>
</evidence>
<dbReference type="GO" id="GO:0000287">
    <property type="term" value="F:magnesium ion binding"/>
    <property type="evidence" value="ECO:0007669"/>
    <property type="project" value="TreeGrafter"/>
</dbReference>
<dbReference type="OrthoDB" id="9803416at2"/>
<dbReference type="AlphaFoldDB" id="A0A150F6F5"/>
<dbReference type="CDD" id="cd12821">
    <property type="entry name" value="EcCorA_ZntB-like"/>
    <property type="match status" value="1"/>
</dbReference>
<dbReference type="InterPro" id="IPR045861">
    <property type="entry name" value="CorA_cytoplasmic_dom"/>
</dbReference>
<organism evidence="13 14">
    <name type="scientific">Bacillus nakamurai</name>
    <dbReference type="NCBI Taxonomy" id="1793963"/>
    <lineage>
        <taxon>Bacteria</taxon>
        <taxon>Bacillati</taxon>
        <taxon>Bacillota</taxon>
        <taxon>Bacilli</taxon>
        <taxon>Bacillales</taxon>
        <taxon>Bacillaceae</taxon>
        <taxon>Bacillus</taxon>
    </lineage>
</organism>
<comment type="subcellular location">
    <subcellularLocation>
        <location evidence="1">Cell membrane</location>
        <topology evidence="1">Multi-pass membrane protein</topology>
    </subcellularLocation>
</comment>
<evidence type="ECO:0000256" key="4">
    <source>
        <dbReference type="ARBA" id="ARBA00022475"/>
    </source>
</evidence>
<dbReference type="STRING" id="1793963.AXI58_17000"/>
<evidence type="ECO:0000313" key="13">
    <source>
        <dbReference type="EMBL" id="KXZ18507.1"/>
    </source>
</evidence>
<dbReference type="PANTHER" id="PTHR46494">
    <property type="entry name" value="CORA FAMILY METAL ION TRANSPORTER (EUROFUNG)"/>
    <property type="match status" value="1"/>
</dbReference>
<dbReference type="FunFam" id="1.20.58.340:FF:000004">
    <property type="entry name" value="Magnesium transport protein CorA"/>
    <property type="match status" value="1"/>
</dbReference>
<keyword evidence="4" id="KW-1003">Cell membrane</keyword>
<sequence length="316" mass="37499">MKIHSGEDWFWYQLGPHEKTEAKKLIHYTHWPQCEKWFENENHINFLRSDTNDPNNEAVFGSLIYHQGLKDEKDHTVFHFYITRKFFFTINFDFSLLRGVKEKHAAQQIKTCGDAIEGFFVLLGELMNSYLIGLDEFEVKQRTLKWQIHDDNSKGILENVHKLRHELFIWKGLTLNAKKVEMALKEAFLPKNDQQKDYRRTHQKITRGITYINEFDQELSNLLHAEEVITSQRGNEIVKALTIFTTLFTPMTALGALWGMNFDNMPELHWKYAYLGSIILIIVSTLLIYIYLRHKGWTGDILKEQQKKYFHKKNTR</sequence>
<comment type="catalytic activity">
    <reaction evidence="10">
        <text>Mg(2+)(in) = Mg(2+)(out)</text>
        <dbReference type="Rhea" id="RHEA:29827"/>
        <dbReference type="ChEBI" id="CHEBI:18420"/>
    </reaction>
</comment>
<protein>
    <submittedName>
        <fullName evidence="13">Magnesium transporter</fullName>
    </submittedName>
</protein>
<keyword evidence="9 12" id="KW-0472">Membrane</keyword>
<dbReference type="GO" id="GO:0015087">
    <property type="term" value="F:cobalt ion transmembrane transporter activity"/>
    <property type="evidence" value="ECO:0007669"/>
    <property type="project" value="TreeGrafter"/>
</dbReference>
<keyword evidence="3" id="KW-0813">Transport</keyword>
<evidence type="ECO:0000256" key="6">
    <source>
        <dbReference type="ARBA" id="ARBA00022842"/>
    </source>
</evidence>
<dbReference type="PANTHER" id="PTHR46494:SF2">
    <property type="entry name" value="MAGNESIUM TRANSPORT PROTEIN CORA"/>
    <property type="match status" value="1"/>
</dbReference>
<dbReference type="GO" id="GO:0050897">
    <property type="term" value="F:cobalt ion binding"/>
    <property type="evidence" value="ECO:0007669"/>
    <property type="project" value="TreeGrafter"/>
</dbReference>
<accession>A0A150F6F5</accession>
<keyword evidence="8" id="KW-0406">Ion transport</keyword>
<evidence type="ECO:0000256" key="12">
    <source>
        <dbReference type="SAM" id="Phobius"/>
    </source>
</evidence>
<dbReference type="Gene3D" id="1.20.58.340">
    <property type="entry name" value="Magnesium transport protein CorA, transmembrane region"/>
    <property type="match status" value="1"/>
</dbReference>